<dbReference type="GO" id="GO:0005811">
    <property type="term" value="C:lipid droplet"/>
    <property type="evidence" value="ECO:0007669"/>
    <property type="project" value="UniProtKB-SubCell"/>
</dbReference>
<dbReference type="GeneID" id="2908509"/>
<dbReference type="Proteomes" id="UP000182444">
    <property type="component" value="Chromosome 1F"/>
</dbReference>
<dbReference type="InterPro" id="IPR036291">
    <property type="entry name" value="NAD(P)-bd_dom_sf"/>
</dbReference>
<protein>
    <submittedName>
        <fullName evidence="6">Chaperonin 10-like protein</fullName>
    </submittedName>
</protein>
<dbReference type="SUPFAM" id="SSF50129">
    <property type="entry name" value="GroES-like"/>
    <property type="match status" value="1"/>
</dbReference>
<dbReference type="eggNOG" id="KOG1198">
    <property type="taxonomic scope" value="Eukaryota"/>
</dbReference>
<dbReference type="KEGG" id="yli:2908509"/>
<dbReference type="InterPro" id="IPR013154">
    <property type="entry name" value="ADH-like_N"/>
</dbReference>
<dbReference type="InterPro" id="IPR011032">
    <property type="entry name" value="GroES-like_sf"/>
</dbReference>
<dbReference type="GO" id="GO:0016491">
    <property type="term" value="F:oxidoreductase activity"/>
    <property type="evidence" value="ECO:0007669"/>
    <property type="project" value="InterPro"/>
</dbReference>
<keyword evidence="2" id="KW-0551">Lipid droplet</keyword>
<dbReference type="PANTHER" id="PTHR11695">
    <property type="entry name" value="ALCOHOL DEHYDROGENASE RELATED"/>
    <property type="match status" value="1"/>
</dbReference>
<gene>
    <name evidence="6" type="ORF">B0I71DRAFT_128789</name>
    <name evidence="5" type="ORF">YALI1_F32330g</name>
</gene>
<dbReference type="InterPro" id="IPR050700">
    <property type="entry name" value="YIM1/Zinc_Alcohol_DH_Fams"/>
</dbReference>
<evidence type="ECO:0000256" key="1">
    <source>
        <dbReference type="ARBA" id="ARBA00004502"/>
    </source>
</evidence>
<dbReference type="VEuPathDB" id="FungiDB:YALI1_F32330g"/>
<evidence type="ECO:0000259" key="4">
    <source>
        <dbReference type="SMART" id="SM00829"/>
    </source>
</evidence>
<comment type="similarity">
    <text evidence="3">Belongs to the YIM1 family.</text>
</comment>
<reference evidence="6 8" key="2">
    <citation type="submission" date="2018-07" db="EMBL/GenBank/DDBJ databases">
        <title>Draft Genome Assemblies for Five Robust Yarrowia lipolytica Strains Exhibiting High Lipid Production and Pentose Sugar Utilization and Sugar Alcohol Secretion from Undetoxified Lignocellulosic Biomass Hydrolysates.</title>
        <authorList>
            <consortium name="DOE Joint Genome Institute"/>
            <person name="Walker C."/>
            <person name="Ryu S."/>
            <person name="Na H."/>
            <person name="Zane M."/>
            <person name="LaButti K."/>
            <person name="Lipzen A."/>
            <person name="Haridas S."/>
            <person name="Barry K."/>
            <person name="Grigoriev I.V."/>
            <person name="Quarterman J."/>
            <person name="Slininger P."/>
            <person name="Dien B."/>
            <person name="Trinh C.T."/>
        </authorList>
    </citation>
    <scope>NUCLEOTIDE SEQUENCE [LARGE SCALE GENOMIC DNA]</scope>
    <source>
        <strain evidence="6 8">YB392</strain>
    </source>
</reference>
<dbReference type="Gene3D" id="3.40.50.720">
    <property type="entry name" value="NAD(P)-binding Rossmann-like Domain"/>
    <property type="match status" value="1"/>
</dbReference>
<dbReference type="OMA" id="RHVKFIP"/>
<accession>A0A1D8NPV4</accession>
<comment type="subcellular location">
    <subcellularLocation>
        <location evidence="1">Lipid droplet</location>
    </subcellularLocation>
</comment>
<dbReference type="Proteomes" id="UP000256601">
    <property type="component" value="Unassembled WGS sequence"/>
</dbReference>
<sequence length="413" mass="44808">METLANWLLPDTPKPLDIKQLTFGRPGGNKGFTFSTIPLPLKTNEVLIEVKAASLNPWDLKVWKQPQTWLKEEHGLGQDFSGIISDLGQGAASKGWKVGDRVCGLKLHYGSQGTIASHIVIDLNKTKYSMTHIPDNMTFEEAAAFPLVFGAAWEGLSHCPMQAIRDQTLNVCILGGGTAVGQMAIQLAKNHLRAKHVVCTTAGGESEEIARDLGADHVIDYKAAGNVGDAIEYIVGNQELDDTNDQHRVRFANSYSTNGEKFDVILDCAGGAGAGDVLAKAKSLLKPYNEGSAFVTLVGDYNTPKVNASVVHGSNGPSPLISKSISTYDSASYWYGGWTHKLAFQTGSSGFRYITANVKGSGDWINQAHAGFASNSIKVRIDTVYPWTKYDDAFEQLLSRKVKGKIVLRIQDF</sequence>
<dbReference type="EMBL" id="CP017558">
    <property type="protein sequence ID" value="AOW07669.1"/>
    <property type="molecule type" value="Genomic_DNA"/>
</dbReference>
<proteinExistence type="inferred from homology"/>
<dbReference type="RefSeq" id="XP_505850.1">
    <property type="nucleotide sequence ID" value="XM_505850.1"/>
</dbReference>
<dbReference type="OrthoDB" id="3509362at2759"/>
<evidence type="ECO:0000313" key="6">
    <source>
        <dbReference type="EMBL" id="RDW27703.1"/>
    </source>
</evidence>
<dbReference type="Gene3D" id="3.90.180.10">
    <property type="entry name" value="Medium-chain alcohol dehydrogenases, catalytic domain"/>
    <property type="match status" value="1"/>
</dbReference>
<dbReference type="Pfam" id="PF13602">
    <property type="entry name" value="ADH_zinc_N_2"/>
    <property type="match status" value="1"/>
</dbReference>
<evidence type="ECO:0000256" key="2">
    <source>
        <dbReference type="ARBA" id="ARBA00022677"/>
    </source>
</evidence>
<dbReference type="Pfam" id="PF08240">
    <property type="entry name" value="ADH_N"/>
    <property type="match status" value="1"/>
</dbReference>
<dbReference type="SMART" id="SM00829">
    <property type="entry name" value="PKS_ER"/>
    <property type="match status" value="1"/>
</dbReference>
<dbReference type="SUPFAM" id="SSF51735">
    <property type="entry name" value="NAD(P)-binding Rossmann-fold domains"/>
    <property type="match status" value="1"/>
</dbReference>
<dbReference type="AlphaFoldDB" id="A0A1D8NPV4"/>
<evidence type="ECO:0000313" key="8">
    <source>
        <dbReference type="Proteomes" id="UP000256601"/>
    </source>
</evidence>
<dbReference type="CDD" id="cd08247">
    <property type="entry name" value="AST1_like"/>
    <property type="match status" value="1"/>
</dbReference>
<evidence type="ECO:0000313" key="5">
    <source>
        <dbReference type="EMBL" id="AOW07669.1"/>
    </source>
</evidence>
<feature type="domain" description="Enoyl reductase (ER)" evidence="4">
    <location>
        <begin position="27"/>
        <end position="408"/>
    </location>
</feature>
<dbReference type="InterPro" id="IPR020843">
    <property type="entry name" value="ER"/>
</dbReference>
<organism evidence="5 7">
    <name type="scientific">Yarrowia lipolytica</name>
    <name type="common">Candida lipolytica</name>
    <dbReference type="NCBI Taxonomy" id="4952"/>
    <lineage>
        <taxon>Eukaryota</taxon>
        <taxon>Fungi</taxon>
        <taxon>Dikarya</taxon>
        <taxon>Ascomycota</taxon>
        <taxon>Saccharomycotina</taxon>
        <taxon>Dipodascomycetes</taxon>
        <taxon>Dipodascales</taxon>
        <taxon>Dipodascales incertae sedis</taxon>
        <taxon>Yarrowia</taxon>
    </lineage>
</organism>
<evidence type="ECO:0000256" key="3">
    <source>
        <dbReference type="ARBA" id="ARBA00038249"/>
    </source>
</evidence>
<evidence type="ECO:0000313" key="7">
    <source>
        <dbReference type="Proteomes" id="UP000182444"/>
    </source>
</evidence>
<dbReference type="PANTHER" id="PTHR11695:SF648">
    <property type="entry name" value="ZINC-BINDING OXIDOREDUCTASE"/>
    <property type="match status" value="1"/>
</dbReference>
<reference evidence="5 7" key="1">
    <citation type="journal article" date="2016" name="PLoS ONE">
        <title>Sequence Assembly of Yarrowia lipolytica Strain W29/CLIB89 Shows Transposable Element Diversity.</title>
        <authorList>
            <person name="Magnan C."/>
            <person name="Yu J."/>
            <person name="Chang I."/>
            <person name="Jahn E."/>
            <person name="Kanomata Y."/>
            <person name="Wu J."/>
            <person name="Zeller M."/>
            <person name="Oakes M."/>
            <person name="Baldi P."/>
            <person name="Sandmeyer S."/>
        </authorList>
    </citation>
    <scope>NUCLEOTIDE SEQUENCE [LARGE SCALE GENOMIC DNA]</scope>
    <source>
        <strain evidence="5">CLIB89</strain>
        <strain evidence="7">CLIB89(W29)</strain>
    </source>
</reference>
<dbReference type="VEuPathDB" id="FungiDB:YALI0_F25003g"/>
<dbReference type="EMBL" id="KZ858960">
    <property type="protein sequence ID" value="RDW27703.1"/>
    <property type="molecule type" value="Genomic_DNA"/>
</dbReference>
<name>A0A1D8NPV4_YARLL</name>